<dbReference type="EMBL" id="NBIV01000089">
    <property type="protein sequence ID" value="PXF44483.1"/>
    <property type="molecule type" value="Genomic_DNA"/>
</dbReference>
<dbReference type="Gene3D" id="2.170.16.10">
    <property type="entry name" value="Hedgehog/Intein (Hint) domain"/>
    <property type="match status" value="1"/>
</dbReference>
<dbReference type="GO" id="GO:0016540">
    <property type="term" value="P:protein autoprocessing"/>
    <property type="evidence" value="ECO:0007669"/>
    <property type="project" value="InterPro"/>
</dbReference>
<feature type="chain" id="PRO_5015928787" evidence="4">
    <location>
        <begin position="19"/>
        <end position="557"/>
    </location>
</feature>
<evidence type="ECO:0000313" key="6">
    <source>
        <dbReference type="EMBL" id="PXF44483.1"/>
    </source>
</evidence>
<feature type="compositionally biased region" description="Polar residues" evidence="3">
    <location>
        <begin position="310"/>
        <end position="320"/>
    </location>
</feature>
<keyword evidence="7" id="KW-1185">Reference proteome</keyword>
<dbReference type="InterPro" id="IPR001767">
    <property type="entry name" value="Hedgehog_Hint"/>
</dbReference>
<protein>
    <submittedName>
        <fullName evidence="6">Trypsin-4</fullName>
    </submittedName>
</protein>
<dbReference type="InterPro" id="IPR043504">
    <property type="entry name" value="Peptidase_S1_PA_chymotrypsin"/>
</dbReference>
<dbReference type="PROSITE" id="PS00135">
    <property type="entry name" value="TRYPSIN_SER"/>
    <property type="match status" value="1"/>
</dbReference>
<keyword evidence="1" id="KW-1015">Disulfide bond</keyword>
<dbReference type="PANTHER" id="PTHR24256">
    <property type="entry name" value="TRYPTASE-RELATED"/>
    <property type="match status" value="1"/>
</dbReference>
<evidence type="ECO:0000256" key="1">
    <source>
        <dbReference type="ARBA" id="ARBA00023157"/>
    </source>
</evidence>
<evidence type="ECO:0000256" key="2">
    <source>
        <dbReference type="RuleBase" id="RU363034"/>
    </source>
</evidence>
<dbReference type="SMART" id="SM00020">
    <property type="entry name" value="Tryp_SPc"/>
    <property type="match status" value="1"/>
</dbReference>
<evidence type="ECO:0000256" key="3">
    <source>
        <dbReference type="SAM" id="MobiDB-lite"/>
    </source>
</evidence>
<feature type="domain" description="Peptidase S1" evidence="5">
    <location>
        <begin position="53"/>
        <end position="283"/>
    </location>
</feature>
<dbReference type="CDD" id="cd00190">
    <property type="entry name" value="Tryp_SPc"/>
    <property type="match status" value="1"/>
</dbReference>
<accession>A0A2V3IQW3</accession>
<keyword evidence="2" id="KW-0378">Hydrolase</keyword>
<dbReference type="AlphaFoldDB" id="A0A2V3IQW3"/>
<dbReference type="InterPro" id="IPR009003">
    <property type="entry name" value="Peptidase_S1_PA"/>
</dbReference>
<dbReference type="InterPro" id="IPR033116">
    <property type="entry name" value="TRYPSIN_SER"/>
</dbReference>
<dbReference type="PROSITE" id="PS50240">
    <property type="entry name" value="TRYPSIN_DOM"/>
    <property type="match status" value="1"/>
</dbReference>
<comment type="caution">
    <text evidence="6">The sequence shown here is derived from an EMBL/GenBank/DDBJ whole genome shotgun (WGS) entry which is preliminary data.</text>
</comment>
<keyword evidence="4" id="KW-0732">Signal</keyword>
<dbReference type="PROSITE" id="PS00134">
    <property type="entry name" value="TRYPSIN_HIS"/>
    <property type="match status" value="1"/>
</dbReference>
<dbReference type="Pfam" id="PF01079">
    <property type="entry name" value="Hint"/>
    <property type="match status" value="1"/>
</dbReference>
<evidence type="ECO:0000259" key="5">
    <source>
        <dbReference type="PROSITE" id="PS50240"/>
    </source>
</evidence>
<dbReference type="GO" id="GO:0004252">
    <property type="term" value="F:serine-type endopeptidase activity"/>
    <property type="evidence" value="ECO:0007669"/>
    <property type="project" value="InterPro"/>
</dbReference>
<dbReference type="Gene3D" id="2.40.10.10">
    <property type="entry name" value="Trypsin-like serine proteases"/>
    <property type="match status" value="1"/>
</dbReference>
<feature type="region of interest" description="Disordered" evidence="3">
    <location>
        <begin position="297"/>
        <end position="389"/>
    </location>
</feature>
<dbReference type="InterPro" id="IPR003587">
    <property type="entry name" value="Hint_dom_N"/>
</dbReference>
<dbReference type="STRING" id="448386.A0A2V3IQW3"/>
<sequence>MHLIHILALLALINICIALPTTRQSQYDPKICPKYLPLFDQLNYQPTTRADRIVNGDLAPHMKFYMAAIISHFTGFMCTASLLSEYWALTAAHCRLEPSDYLRVGGATVFAGRTYNIERTFRHPEYTKSASGTEASDIQLIKLSNPVPSDSKFFHVNVDANYPAPHSFVRACGYGDTYGTASPSTGLLREVDVPVQTTGSCSKQLSDVSISVDGDVHLCAGYDNGGCDSCYGDSGGPLFAYGKDLIPVQVGIVSYGVECALAMRPGVYTRLSTFVPWMRKVGAVFKTSSDAINVYGPSHSPFSPNPPGPSQISATPTATAVHTPEAPGPTSDTSQKPSQTAQQSSAEQHSEPQESGAQESKPNSASTAMPTDVPTPQSSSGEPACFPGAATVTLEDGTTKSMNEIMIGDRVKVGSQEYSEVFMFTHRIHKGVFNFISIECTACQTPLRLSHDHILPVNGRFRPAREVRVGDSVVMSSGIVSTVSKIAQVSESGLFNPQTLDGRIIVNDVLVSTYTAAIEQNAAHALLAPLRYLFRTLKMGISFPNEQIISAQMRSCL</sequence>
<dbReference type="CDD" id="cd00081">
    <property type="entry name" value="Hint"/>
    <property type="match status" value="1"/>
</dbReference>
<reference evidence="6 7" key="1">
    <citation type="journal article" date="2018" name="Mol. Biol. Evol.">
        <title>Analysis of the draft genome of the red seaweed Gracilariopsis chorda provides insights into genome size evolution in Rhodophyta.</title>
        <authorList>
            <person name="Lee J."/>
            <person name="Yang E.C."/>
            <person name="Graf L."/>
            <person name="Yang J.H."/>
            <person name="Qiu H."/>
            <person name="Zel Zion U."/>
            <person name="Chan C.X."/>
            <person name="Stephens T.G."/>
            <person name="Weber A.P.M."/>
            <person name="Boo G.H."/>
            <person name="Boo S.M."/>
            <person name="Kim K.M."/>
            <person name="Shin Y."/>
            <person name="Jung M."/>
            <person name="Lee S.J."/>
            <person name="Yim H.S."/>
            <person name="Lee J.H."/>
            <person name="Bhattacharya D."/>
            <person name="Yoon H.S."/>
        </authorList>
    </citation>
    <scope>NUCLEOTIDE SEQUENCE [LARGE SCALE GENOMIC DNA]</scope>
    <source>
        <strain evidence="6 7">SKKU-2015</strain>
        <tissue evidence="6">Whole body</tissue>
    </source>
</reference>
<dbReference type="Proteomes" id="UP000247409">
    <property type="component" value="Unassembled WGS sequence"/>
</dbReference>
<feature type="compositionally biased region" description="Polar residues" evidence="3">
    <location>
        <begin position="330"/>
        <end position="381"/>
    </location>
</feature>
<dbReference type="SUPFAM" id="SSF50494">
    <property type="entry name" value="Trypsin-like serine proteases"/>
    <property type="match status" value="1"/>
</dbReference>
<dbReference type="InterPro" id="IPR051487">
    <property type="entry name" value="Ser/Thr_Proteases_Immune/Dev"/>
</dbReference>
<keyword evidence="2" id="KW-0720">Serine protease</keyword>
<dbReference type="Pfam" id="PF00089">
    <property type="entry name" value="Trypsin"/>
    <property type="match status" value="1"/>
</dbReference>
<feature type="signal peptide" evidence="4">
    <location>
        <begin position="1"/>
        <end position="18"/>
    </location>
</feature>
<organism evidence="6 7">
    <name type="scientific">Gracilariopsis chorda</name>
    <dbReference type="NCBI Taxonomy" id="448386"/>
    <lineage>
        <taxon>Eukaryota</taxon>
        <taxon>Rhodophyta</taxon>
        <taxon>Florideophyceae</taxon>
        <taxon>Rhodymeniophycidae</taxon>
        <taxon>Gracilariales</taxon>
        <taxon>Gracilariaceae</taxon>
        <taxon>Gracilariopsis</taxon>
    </lineage>
</organism>
<dbReference type="SMART" id="SM00306">
    <property type="entry name" value="HintN"/>
    <property type="match status" value="1"/>
</dbReference>
<evidence type="ECO:0000313" key="7">
    <source>
        <dbReference type="Proteomes" id="UP000247409"/>
    </source>
</evidence>
<keyword evidence="2" id="KW-0645">Protease</keyword>
<dbReference type="InterPro" id="IPR018114">
    <property type="entry name" value="TRYPSIN_HIS"/>
</dbReference>
<gene>
    <name evidence="6" type="ORF">BWQ96_05755</name>
</gene>
<evidence type="ECO:0000256" key="4">
    <source>
        <dbReference type="SAM" id="SignalP"/>
    </source>
</evidence>
<proteinExistence type="predicted"/>
<dbReference type="SUPFAM" id="SSF51294">
    <property type="entry name" value="Hedgehog/intein (Hint) domain"/>
    <property type="match status" value="1"/>
</dbReference>
<dbReference type="OrthoDB" id="6380398at2759"/>
<dbReference type="InterPro" id="IPR001254">
    <property type="entry name" value="Trypsin_dom"/>
</dbReference>
<name>A0A2V3IQW3_9FLOR</name>
<dbReference type="PRINTS" id="PR00722">
    <property type="entry name" value="CHYMOTRYPSIN"/>
</dbReference>
<dbReference type="InterPro" id="IPR001314">
    <property type="entry name" value="Peptidase_S1A"/>
</dbReference>
<dbReference type="InterPro" id="IPR036844">
    <property type="entry name" value="Hint_dom_sf"/>
</dbReference>